<gene>
    <name evidence="10" type="primary">ttrA_2</name>
    <name evidence="10" type="ORF">DEAC_c41010</name>
</gene>
<accession>A0A0J1IH38</accession>
<protein>
    <submittedName>
        <fullName evidence="10">Tetrathionate reductase subunit A</fullName>
        <ecNumber evidence="10">1.8.-.-</ecNumber>
    </submittedName>
</protein>
<dbReference type="InterPro" id="IPR009010">
    <property type="entry name" value="Asp_de-COase-like_dom_sf"/>
</dbReference>
<dbReference type="GO" id="GO:0016491">
    <property type="term" value="F:oxidoreductase activity"/>
    <property type="evidence" value="ECO:0007669"/>
    <property type="project" value="UniProtKB-KW"/>
</dbReference>
<dbReference type="Proteomes" id="UP000036356">
    <property type="component" value="Unassembled WGS sequence"/>
</dbReference>
<dbReference type="PATRIC" id="fig|476652.3.peg.4346"/>
<dbReference type="NCBIfam" id="TIGR01409">
    <property type="entry name" value="TAT_signal_seq"/>
    <property type="match status" value="1"/>
</dbReference>
<keyword evidence="2" id="KW-0004">4Fe-4S</keyword>
<evidence type="ECO:0000256" key="1">
    <source>
        <dbReference type="ARBA" id="ARBA00010312"/>
    </source>
</evidence>
<dbReference type="InterPro" id="IPR006657">
    <property type="entry name" value="MoPterin_dinucl-bd_dom"/>
</dbReference>
<dbReference type="AlphaFoldDB" id="A0A0J1IH38"/>
<evidence type="ECO:0000256" key="3">
    <source>
        <dbReference type="ARBA" id="ARBA00022505"/>
    </source>
</evidence>
<keyword evidence="7" id="KW-0408">Iron</keyword>
<evidence type="ECO:0000256" key="7">
    <source>
        <dbReference type="ARBA" id="ARBA00023004"/>
    </source>
</evidence>
<evidence type="ECO:0000313" key="10">
    <source>
        <dbReference type="EMBL" id="KLU63971.1"/>
    </source>
</evidence>
<dbReference type="Gene3D" id="3.40.228.10">
    <property type="entry name" value="Dimethylsulfoxide Reductase, domain 2"/>
    <property type="match status" value="1"/>
</dbReference>
<dbReference type="SUPFAM" id="SSF53706">
    <property type="entry name" value="Formate dehydrogenase/DMSO reductase, domains 1-3"/>
    <property type="match status" value="1"/>
</dbReference>
<comment type="caution">
    <text evidence="10">The sequence shown here is derived from an EMBL/GenBank/DDBJ whole genome shotgun (WGS) entry which is preliminary data.</text>
</comment>
<comment type="similarity">
    <text evidence="1">Belongs to the prokaryotic molybdopterin-containing oxidoreductase family.</text>
</comment>
<keyword evidence="5" id="KW-0732">Signal</keyword>
<dbReference type="Pfam" id="PF01568">
    <property type="entry name" value="Molydop_binding"/>
    <property type="match status" value="1"/>
</dbReference>
<dbReference type="InterPro" id="IPR019546">
    <property type="entry name" value="TAT_signal_bac_arc"/>
</dbReference>
<dbReference type="PANTHER" id="PTHR43742">
    <property type="entry name" value="TRIMETHYLAMINE-N-OXIDE REDUCTASE"/>
    <property type="match status" value="1"/>
</dbReference>
<dbReference type="Gene3D" id="2.40.40.20">
    <property type="match status" value="1"/>
</dbReference>
<dbReference type="InterPro" id="IPR050612">
    <property type="entry name" value="Prok_Mopterin_Oxidored"/>
</dbReference>
<keyword evidence="11" id="KW-1185">Reference proteome</keyword>
<dbReference type="PROSITE" id="PS51318">
    <property type="entry name" value="TAT"/>
    <property type="match status" value="1"/>
</dbReference>
<dbReference type="Pfam" id="PF00384">
    <property type="entry name" value="Molybdopterin"/>
    <property type="match status" value="1"/>
</dbReference>
<dbReference type="GO" id="GO:0043546">
    <property type="term" value="F:molybdopterin cofactor binding"/>
    <property type="evidence" value="ECO:0007669"/>
    <property type="project" value="InterPro"/>
</dbReference>
<dbReference type="PANTHER" id="PTHR43742:SF9">
    <property type="entry name" value="TETRATHIONATE REDUCTASE SUBUNIT A"/>
    <property type="match status" value="1"/>
</dbReference>
<evidence type="ECO:0000256" key="8">
    <source>
        <dbReference type="ARBA" id="ARBA00023014"/>
    </source>
</evidence>
<dbReference type="InterPro" id="IPR006963">
    <property type="entry name" value="Mopterin_OxRdtase_4Fe-4S_dom"/>
</dbReference>
<dbReference type="STRING" id="476652.DEAC_c41010"/>
<evidence type="ECO:0000256" key="5">
    <source>
        <dbReference type="ARBA" id="ARBA00022729"/>
    </source>
</evidence>
<dbReference type="Gene3D" id="2.20.25.90">
    <property type="entry name" value="ADC-like domains"/>
    <property type="match status" value="1"/>
</dbReference>
<dbReference type="EC" id="1.8.-.-" evidence="10"/>
<organism evidence="10 11">
    <name type="scientific">Desulfosporosinus acididurans</name>
    <dbReference type="NCBI Taxonomy" id="476652"/>
    <lineage>
        <taxon>Bacteria</taxon>
        <taxon>Bacillati</taxon>
        <taxon>Bacillota</taxon>
        <taxon>Clostridia</taxon>
        <taxon>Eubacteriales</taxon>
        <taxon>Desulfitobacteriaceae</taxon>
        <taxon>Desulfosporosinus</taxon>
    </lineage>
</organism>
<evidence type="ECO:0000256" key="4">
    <source>
        <dbReference type="ARBA" id="ARBA00022723"/>
    </source>
</evidence>
<dbReference type="GO" id="GO:0051539">
    <property type="term" value="F:4 iron, 4 sulfur cluster binding"/>
    <property type="evidence" value="ECO:0007669"/>
    <property type="project" value="UniProtKB-KW"/>
</dbReference>
<dbReference type="SUPFAM" id="SSF50692">
    <property type="entry name" value="ADC-like"/>
    <property type="match status" value="1"/>
</dbReference>
<sequence length="1037" mass="114481">MAEKKDSMKLNRRNFLKASGVLGAVAFGGPFLGDPLRQLMNNAWLDTPHGVGGQDEDYTAANVIYTTCEQCNSHCTIKTCIEEGEKGRPYSSLVRKIAGNPYSPLTTIPFGPVPYGTSALSAAKGKPTLAVEGRGFRGGRTCLKGQAGIQTAYDALRVRTPLKRVGPRGSGEWKSITWEQAIQEIINGSSDLGTPGLKSLWAYVGKAKVMGDWDLVKKGQMTAQEFDRKYKDVLIDTQHPDFGPKSNQIACLGGDRRDFMRDRVWFQGFGSINFDDHGGACGANGVIGTVHSFITQQPKKRLYADLNATEFLLVWGTNPMVANRGPTFLAPMLTNALARGMKMAVIDTRMSRTAEKADLWVPILAGTDAALALGIGRWIVENKRYDERYLRNPNLKAAQADGEPTWSDATYLINVSDEKKPKLRAKDLGIGDDTEFVVLQNGTPAAHSQAAEGDLEVDSVVNGIHVKSAFTLYKERVMEQTLDEYANIAGITKEQIIELAQEFTSHGKKAAIMAYRGIAMHANGYYTARAVNMLNHLIGNHDWQGGSLTGGARHKDMTGRYDLKKVPNAHQAWGIPISRRSSAYEKSSLFKRDGYPAKRPWFPIAGNSSEEVIPSAAEGYPYSLKALFIYRVNPLLTFPAGDMTRQTLINPQKIPLLVSSDIVLSESTSCADFVLPDLSYLERWGRKTITPSFPLKVTHFMQPVTRVYPEPRDTQDVFIEILKKLGLPGAGAKAFADGSPLDRVEDFYLKMIANIAFAETPVPDASTEELQVFSEARKAALGQFFDEKSWRSAVKPEEWAKVVTVLNRGGRFEDPGAEYEGPLLKYRLNGQTIFYDEKTAGAKHSYTGQYFDGLPKYESIRTYDVQEVKQSEPLHFLNWKARNIATHRTISDVWLREIKPENFLWINPIDAKKRGLQDGDQVKIKSGLIEVVGHIMVTGGIRPGTVGTPYNYGNTAYGGHPVIIDGKSTPVLKPYNHTPFTVKKPFEQKTGYALGRDTGFSGNSLLMIDPKLKNTSLLDPIGGGVASLDTKVEIIRI</sequence>
<evidence type="ECO:0000256" key="2">
    <source>
        <dbReference type="ARBA" id="ARBA00022485"/>
    </source>
</evidence>
<dbReference type="Pfam" id="PF10518">
    <property type="entry name" value="TAT_signal"/>
    <property type="match status" value="1"/>
</dbReference>
<proteinExistence type="inferred from homology"/>
<dbReference type="InterPro" id="IPR006656">
    <property type="entry name" value="Mopterin_OxRdtase"/>
</dbReference>
<evidence type="ECO:0000256" key="6">
    <source>
        <dbReference type="ARBA" id="ARBA00023002"/>
    </source>
</evidence>
<dbReference type="SMART" id="SM00926">
    <property type="entry name" value="Molybdop_Fe4S4"/>
    <property type="match status" value="1"/>
</dbReference>
<dbReference type="RefSeq" id="WP_047811872.1">
    <property type="nucleotide sequence ID" value="NZ_LDZY01000019.1"/>
</dbReference>
<evidence type="ECO:0000313" key="11">
    <source>
        <dbReference type="Proteomes" id="UP000036356"/>
    </source>
</evidence>
<dbReference type="GO" id="GO:0046872">
    <property type="term" value="F:metal ion binding"/>
    <property type="evidence" value="ECO:0007669"/>
    <property type="project" value="UniProtKB-KW"/>
</dbReference>
<reference evidence="10 11" key="1">
    <citation type="submission" date="2015-06" db="EMBL/GenBank/DDBJ databases">
        <title>Draft genome of the moderately acidophilic sulfate reducer Candidatus Desulfosporosinus acididurans strain M1.</title>
        <authorList>
            <person name="Poehlein A."/>
            <person name="Petzsch P."/>
            <person name="Johnson B.D."/>
            <person name="Schloemann M."/>
            <person name="Daniel R."/>
            <person name="Muehling M."/>
        </authorList>
    </citation>
    <scope>NUCLEOTIDE SEQUENCE [LARGE SCALE GENOMIC DNA]</scope>
    <source>
        <strain evidence="10 11">M1</strain>
    </source>
</reference>
<evidence type="ECO:0000259" key="9">
    <source>
        <dbReference type="SMART" id="SM00926"/>
    </source>
</evidence>
<keyword evidence="4" id="KW-0479">Metal-binding</keyword>
<feature type="domain" description="4Fe-4S Mo/W bis-MGD-type" evidence="9">
    <location>
        <begin position="61"/>
        <end position="154"/>
    </location>
</feature>
<dbReference type="InterPro" id="IPR006311">
    <property type="entry name" value="TAT_signal"/>
</dbReference>
<keyword evidence="8" id="KW-0411">Iron-sulfur</keyword>
<dbReference type="EMBL" id="LDZY01000019">
    <property type="protein sequence ID" value="KLU63971.1"/>
    <property type="molecule type" value="Genomic_DNA"/>
</dbReference>
<name>A0A0J1IH38_9FIRM</name>
<keyword evidence="3" id="KW-0500">Molybdenum</keyword>
<dbReference type="Gene3D" id="3.40.50.740">
    <property type="match status" value="2"/>
</dbReference>
<keyword evidence="6 10" id="KW-0560">Oxidoreductase</keyword>